<feature type="compositionally biased region" description="Polar residues" evidence="1">
    <location>
        <begin position="16"/>
        <end position="29"/>
    </location>
</feature>
<name>A0A9W8QKB8_AKAMU</name>
<organism evidence="2 3">
    <name type="scientific">Akanthomyces muscarius</name>
    <name type="common">Entomopathogenic fungus</name>
    <name type="synonym">Lecanicillium muscarium</name>
    <dbReference type="NCBI Taxonomy" id="2231603"/>
    <lineage>
        <taxon>Eukaryota</taxon>
        <taxon>Fungi</taxon>
        <taxon>Dikarya</taxon>
        <taxon>Ascomycota</taxon>
        <taxon>Pezizomycotina</taxon>
        <taxon>Sordariomycetes</taxon>
        <taxon>Hypocreomycetidae</taxon>
        <taxon>Hypocreales</taxon>
        <taxon>Cordycipitaceae</taxon>
        <taxon>Akanthomyces</taxon>
    </lineage>
</organism>
<dbReference type="EMBL" id="JAJHUN010000005">
    <property type="protein sequence ID" value="KAJ4159491.1"/>
    <property type="molecule type" value="Genomic_DNA"/>
</dbReference>
<feature type="region of interest" description="Disordered" evidence="1">
    <location>
        <begin position="1"/>
        <end position="71"/>
    </location>
</feature>
<evidence type="ECO:0000313" key="3">
    <source>
        <dbReference type="Proteomes" id="UP001144673"/>
    </source>
</evidence>
<evidence type="ECO:0000313" key="2">
    <source>
        <dbReference type="EMBL" id="KAJ4159491.1"/>
    </source>
</evidence>
<dbReference type="KEGG" id="amus:LMH87_008391"/>
<sequence>MSDAFRPPAGLEGDATSEQAPLDSQSYWPNQDDFPGEYWSNDQNFDRSHAGNNHSESEATGQDLPRQLPSSIINGAHSFDYTFPSESAVEGGPASMDAGFHAAFGIPDGPTIDTAYLPAVPGENSSAMVPSEKFGRLPANELYSRGRLGDMPFQVDHTTGVAPPALLDMSVYMYSPAIEPDYSAKITRGEVLKWIDANVSLWEHPDLGFQCRICVGELGYSCTEGIRPIWLDGLTRWDDERMLLG</sequence>
<evidence type="ECO:0000256" key="1">
    <source>
        <dbReference type="SAM" id="MobiDB-lite"/>
    </source>
</evidence>
<protein>
    <submittedName>
        <fullName evidence="2">Uncharacterized protein</fullName>
    </submittedName>
</protein>
<gene>
    <name evidence="2" type="ORF">LMH87_008391</name>
</gene>
<dbReference type="Proteomes" id="UP001144673">
    <property type="component" value="Unassembled WGS sequence"/>
</dbReference>
<comment type="caution">
    <text evidence="2">The sequence shown here is derived from an EMBL/GenBank/DDBJ whole genome shotgun (WGS) entry which is preliminary data.</text>
</comment>
<accession>A0A9W8QKB8</accession>
<dbReference type="GeneID" id="80895550"/>
<reference evidence="2" key="1">
    <citation type="journal article" date="2023" name="Access Microbiol">
        <title>De-novo genome assembly for Akanthomyces muscarius, a biocontrol agent of insect agricultural pests.</title>
        <authorList>
            <person name="Erdos Z."/>
            <person name="Studholme D.J."/>
            <person name="Raymond B."/>
            <person name="Sharma M."/>
        </authorList>
    </citation>
    <scope>NUCLEOTIDE SEQUENCE</scope>
    <source>
        <strain evidence="2">Ve6</strain>
    </source>
</reference>
<proteinExistence type="predicted"/>
<dbReference type="RefSeq" id="XP_056057490.1">
    <property type="nucleotide sequence ID" value="XM_056197842.1"/>
</dbReference>
<feature type="compositionally biased region" description="Polar residues" evidence="1">
    <location>
        <begin position="50"/>
        <end position="60"/>
    </location>
</feature>
<dbReference type="AlphaFoldDB" id="A0A9W8QKB8"/>
<keyword evidence="3" id="KW-1185">Reference proteome</keyword>